<evidence type="ECO:0000313" key="5">
    <source>
        <dbReference type="EMBL" id="WIV56409.1"/>
    </source>
</evidence>
<dbReference type="SUPFAM" id="SSF52402">
    <property type="entry name" value="Adenine nucleotide alpha hydrolases-like"/>
    <property type="match status" value="2"/>
</dbReference>
<dbReference type="PRINTS" id="PR01438">
    <property type="entry name" value="UNVRSLSTRESS"/>
</dbReference>
<feature type="domain" description="UspA" evidence="4">
    <location>
        <begin position="158"/>
        <end position="295"/>
    </location>
</feature>
<keyword evidence="6" id="KW-1185">Reference proteome</keyword>
<dbReference type="InterPro" id="IPR006015">
    <property type="entry name" value="Universal_stress_UspA"/>
</dbReference>
<gene>
    <name evidence="5" type="ORF">QP939_47740</name>
</gene>
<reference evidence="5 6" key="1">
    <citation type="submission" date="2023-06" db="EMBL/GenBank/DDBJ databases">
        <authorList>
            <person name="Oyuntsetseg B."/>
            <person name="Kim S.B."/>
        </authorList>
    </citation>
    <scope>NUCLEOTIDE SEQUENCE [LARGE SCALE GENOMIC DNA]</scope>
    <source>
        <strain evidence="5 6">2-2</strain>
    </source>
</reference>
<dbReference type="Pfam" id="PF00582">
    <property type="entry name" value="Usp"/>
    <property type="match status" value="2"/>
</dbReference>
<dbReference type="Gene3D" id="3.40.50.620">
    <property type="entry name" value="HUPs"/>
    <property type="match status" value="2"/>
</dbReference>
<evidence type="ECO:0000256" key="1">
    <source>
        <dbReference type="ARBA" id="ARBA00008791"/>
    </source>
</evidence>
<comment type="similarity">
    <text evidence="1">Belongs to the universal stress protein A family.</text>
</comment>
<dbReference type="PANTHER" id="PTHR46268">
    <property type="entry name" value="STRESS RESPONSE PROTEIN NHAX"/>
    <property type="match status" value="1"/>
</dbReference>
<dbReference type="Proteomes" id="UP001227101">
    <property type="component" value="Chromosome"/>
</dbReference>
<feature type="domain" description="UspA" evidence="4">
    <location>
        <begin position="11"/>
        <end position="148"/>
    </location>
</feature>
<name>A0ABY8XLA1_9PSEU</name>
<sequence length="307" mass="32332">MSQAPAAQRWVMAGYDGSEQARSAVDWAAREAGSRGCALAVVNVVHWPIPGPRLVPGTDEATQELTARTQAEALLADLADELGESWPELTVRTSVESGRTAETLAGLARQAELLVIGEAGQGGLPRVVLGSTAAEVLHTCERPVVVVRPAGSPDGTGPVVVGVDGSDISSAAVAFACDFADRHRRELVAVHAWTDLPMHAMEPTGGWAEDWQDIRRRGQELLAESLADHARRHPDVVVRRTISLDRPARALLDAADGAALLVVGSHGRGTLGRLLLGSVSHAMIYHAPCPVAVVHATGESRAEPSAR</sequence>
<dbReference type="InterPro" id="IPR014729">
    <property type="entry name" value="Rossmann-like_a/b/a_fold"/>
</dbReference>
<dbReference type="EMBL" id="CP127173">
    <property type="protein sequence ID" value="WIV56409.1"/>
    <property type="molecule type" value="Genomic_DNA"/>
</dbReference>
<keyword evidence="3" id="KW-0067">ATP-binding</keyword>
<evidence type="ECO:0000256" key="2">
    <source>
        <dbReference type="ARBA" id="ARBA00022741"/>
    </source>
</evidence>
<protein>
    <submittedName>
        <fullName evidence="5">Universal stress protein</fullName>
    </submittedName>
</protein>
<dbReference type="RefSeq" id="WP_285453549.1">
    <property type="nucleotide sequence ID" value="NZ_CP127173.1"/>
</dbReference>
<dbReference type="InterPro" id="IPR006016">
    <property type="entry name" value="UspA"/>
</dbReference>
<organism evidence="5 6">
    <name type="scientific">Amycolatopsis nalaikhensis</name>
    <dbReference type="NCBI Taxonomy" id="715472"/>
    <lineage>
        <taxon>Bacteria</taxon>
        <taxon>Bacillati</taxon>
        <taxon>Actinomycetota</taxon>
        <taxon>Actinomycetes</taxon>
        <taxon>Pseudonocardiales</taxon>
        <taxon>Pseudonocardiaceae</taxon>
        <taxon>Amycolatopsis</taxon>
    </lineage>
</organism>
<evidence type="ECO:0000259" key="4">
    <source>
        <dbReference type="Pfam" id="PF00582"/>
    </source>
</evidence>
<proteinExistence type="inferred from homology"/>
<evidence type="ECO:0000256" key="3">
    <source>
        <dbReference type="ARBA" id="ARBA00022840"/>
    </source>
</evidence>
<dbReference type="PANTHER" id="PTHR46268:SF27">
    <property type="entry name" value="UNIVERSAL STRESS PROTEIN RV2623"/>
    <property type="match status" value="1"/>
</dbReference>
<evidence type="ECO:0000313" key="6">
    <source>
        <dbReference type="Proteomes" id="UP001227101"/>
    </source>
</evidence>
<keyword evidence="2" id="KW-0547">Nucleotide-binding</keyword>
<accession>A0ABY8XLA1</accession>